<evidence type="ECO:0000256" key="1">
    <source>
        <dbReference type="ARBA" id="ARBA00004167"/>
    </source>
</evidence>
<reference evidence="10" key="1">
    <citation type="submission" date="2012-12" db="EMBL/GenBank/DDBJ databases">
        <authorList>
            <person name="Hellsten U."/>
            <person name="Grimwood J."/>
            <person name="Chapman J.A."/>
            <person name="Shapiro H."/>
            <person name="Aerts A."/>
            <person name="Otillar R.P."/>
            <person name="Terry A.Y."/>
            <person name="Boore J.L."/>
            <person name="Simakov O."/>
            <person name="Marletaz F."/>
            <person name="Cho S.-J."/>
            <person name="Edsinger-Gonzales E."/>
            <person name="Havlak P."/>
            <person name="Kuo D.-H."/>
            <person name="Larsson T."/>
            <person name="Lv J."/>
            <person name="Arendt D."/>
            <person name="Savage R."/>
            <person name="Osoegawa K."/>
            <person name="de Jong P."/>
            <person name="Lindberg D.R."/>
            <person name="Seaver E.C."/>
            <person name="Weisblat D.A."/>
            <person name="Putnam N.H."/>
            <person name="Grigoriev I.V."/>
            <person name="Rokhsar D.S."/>
        </authorList>
    </citation>
    <scope>NUCLEOTIDE SEQUENCE</scope>
</reference>
<evidence type="ECO:0000256" key="3">
    <source>
        <dbReference type="ARBA" id="ARBA00022729"/>
    </source>
</evidence>
<sequence length="107" mass="11473">KYFSTSAPVTPGYLGCYNDVDAASDKDLNLANTNQPAMTIESCITYCLQNDYLYAGLQAGRNCYCGNSYGKHGKALDSDCNSKCAGSITETCGGTLKNSIYSRKHVS</sequence>
<dbReference type="EMBL" id="KB097495">
    <property type="protein sequence ID" value="ESN96104.1"/>
    <property type="molecule type" value="Genomic_DNA"/>
</dbReference>
<dbReference type="InterPro" id="IPR051836">
    <property type="entry name" value="Kremen_rcpt"/>
</dbReference>
<evidence type="ECO:0000313" key="9">
    <source>
        <dbReference type="EnsemblMetazoa" id="HelroP68203"/>
    </source>
</evidence>
<evidence type="ECO:0000259" key="7">
    <source>
        <dbReference type="PROSITE" id="PS51212"/>
    </source>
</evidence>
<dbReference type="STRING" id="6412.T1FZB5"/>
<gene>
    <name evidence="9" type="primary">20214163</name>
    <name evidence="8" type="ORF">HELRODRAFT_68203</name>
</gene>
<organism evidence="9 10">
    <name type="scientific">Helobdella robusta</name>
    <name type="common">Californian leech</name>
    <dbReference type="NCBI Taxonomy" id="6412"/>
    <lineage>
        <taxon>Eukaryota</taxon>
        <taxon>Metazoa</taxon>
        <taxon>Spiralia</taxon>
        <taxon>Lophotrochozoa</taxon>
        <taxon>Annelida</taxon>
        <taxon>Clitellata</taxon>
        <taxon>Hirudinea</taxon>
        <taxon>Rhynchobdellida</taxon>
        <taxon>Glossiphoniidae</taxon>
        <taxon>Helobdella</taxon>
    </lineage>
</organism>
<keyword evidence="6" id="KW-0325">Glycoprotein</keyword>
<evidence type="ECO:0000256" key="5">
    <source>
        <dbReference type="ARBA" id="ARBA00023136"/>
    </source>
</evidence>
<dbReference type="GeneID" id="20214163"/>
<keyword evidence="4" id="KW-1133">Transmembrane helix</keyword>
<dbReference type="RefSeq" id="XP_009025198.1">
    <property type="nucleotide sequence ID" value="XM_009026950.1"/>
</dbReference>
<dbReference type="GO" id="GO:0016020">
    <property type="term" value="C:membrane"/>
    <property type="evidence" value="ECO:0007669"/>
    <property type="project" value="UniProtKB-SubCell"/>
</dbReference>
<evidence type="ECO:0000256" key="6">
    <source>
        <dbReference type="ARBA" id="ARBA00023180"/>
    </source>
</evidence>
<feature type="domain" description="WSC" evidence="7">
    <location>
        <begin position="10"/>
        <end position="104"/>
    </location>
</feature>
<keyword evidence="3" id="KW-0732">Signal</keyword>
<dbReference type="PANTHER" id="PTHR24269:SF16">
    <property type="entry name" value="PROTEIN SLG1"/>
    <property type="match status" value="1"/>
</dbReference>
<dbReference type="EMBL" id="AMQM01001301">
    <property type="status" value="NOT_ANNOTATED_CDS"/>
    <property type="molecule type" value="Genomic_DNA"/>
</dbReference>
<reference evidence="8 10" key="2">
    <citation type="journal article" date="2013" name="Nature">
        <title>Insights into bilaterian evolution from three spiralian genomes.</title>
        <authorList>
            <person name="Simakov O."/>
            <person name="Marletaz F."/>
            <person name="Cho S.J."/>
            <person name="Edsinger-Gonzales E."/>
            <person name="Havlak P."/>
            <person name="Hellsten U."/>
            <person name="Kuo D.H."/>
            <person name="Larsson T."/>
            <person name="Lv J."/>
            <person name="Arendt D."/>
            <person name="Savage R."/>
            <person name="Osoegawa K."/>
            <person name="de Jong P."/>
            <person name="Grimwood J."/>
            <person name="Chapman J.A."/>
            <person name="Shapiro H."/>
            <person name="Aerts A."/>
            <person name="Otillar R.P."/>
            <person name="Terry A.Y."/>
            <person name="Boore J.L."/>
            <person name="Grigoriev I.V."/>
            <person name="Lindberg D.R."/>
            <person name="Seaver E.C."/>
            <person name="Weisblat D.A."/>
            <person name="Putnam N.H."/>
            <person name="Rokhsar D.S."/>
        </authorList>
    </citation>
    <scope>NUCLEOTIDE SEQUENCE</scope>
</reference>
<proteinExistence type="predicted"/>
<keyword evidence="2" id="KW-0812">Transmembrane</keyword>
<keyword evidence="10" id="KW-1185">Reference proteome</keyword>
<dbReference type="HOGENOM" id="CLU_171219_0_0_1"/>
<dbReference type="InterPro" id="IPR002889">
    <property type="entry name" value="WSC_carb-bd"/>
</dbReference>
<evidence type="ECO:0000256" key="2">
    <source>
        <dbReference type="ARBA" id="ARBA00022692"/>
    </source>
</evidence>
<dbReference type="Proteomes" id="UP000015101">
    <property type="component" value="Unassembled WGS sequence"/>
</dbReference>
<dbReference type="AlphaFoldDB" id="T1FZB5"/>
<comment type="subcellular location">
    <subcellularLocation>
        <location evidence="1">Membrane</location>
        <topology evidence="1">Single-pass membrane protein</topology>
    </subcellularLocation>
</comment>
<name>T1FZB5_HELRO</name>
<protein>
    <recommendedName>
        <fullName evidence="7">WSC domain-containing protein</fullName>
    </recommendedName>
</protein>
<dbReference type="OMA" id="DCNDACE"/>
<dbReference type="EnsemblMetazoa" id="HelroT68203">
    <property type="protein sequence ID" value="HelroP68203"/>
    <property type="gene ID" value="HelroG68203"/>
</dbReference>
<dbReference type="PROSITE" id="PS51212">
    <property type="entry name" value="WSC"/>
    <property type="match status" value="1"/>
</dbReference>
<dbReference type="KEGG" id="hro:HELRODRAFT_68203"/>
<dbReference type="CTD" id="20214163"/>
<dbReference type="InParanoid" id="T1FZB5"/>
<evidence type="ECO:0000313" key="10">
    <source>
        <dbReference type="Proteomes" id="UP000015101"/>
    </source>
</evidence>
<accession>T1FZB5</accession>
<reference evidence="9" key="3">
    <citation type="submission" date="2015-06" db="UniProtKB">
        <authorList>
            <consortium name="EnsemblMetazoa"/>
        </authorList>
    </citation>
    <scope>IDENTIFICATION</scope>
</reference>
<dbReference type="eggNOG" id="KOG4157">
    <property type="taxonomic scope" value="Eukaryota"/>
</dbReference>
<dbReference type="OrthoDB" id="10043391at2759"/>
<keyword evidence="5" id="KW-0472">Membrane</keyword>
<dbReference type="SMART" id="SM00321">
    <property type="entry name" value="WSC"/>
    <property type="match status" value="1"/>
</dbReference>
<dbReference type="PANTHER" id="PTHR24269">
    <property type="entry name" value="KREMEN PROTEIN"/>
    <property type="match status" value="1"/>
</dbReference>
<evidence type="ECO:0000256" key="4">
    <source>
        <dbReference type="ARBA" id="ARBA00022989"/>
    </source>
</evidence>
<dbReference type="Pfam" id="PF01822">
    <property type="entry name" value="WSC"/>
    <property type="match status" value="1"/>
</dbReference>
<evidence type="ECO:0000313" key="8">
    <source>
        <dbReference type="EMBL" id="ESN96104.1"/>
    </source>
</evidence>